<dbReference type="GO" id="GO:0030907">
    <property type="term" value="C:MBF transcription complex"/>
    <property type="evidence" value="ECO:0007669"/>
    <property type="project" value="TreeGrafter"/>
</dbReference>
<feature type="region of interest" description="Disordered" evidence="1">
    <location>
        <begin position="314"/>
        <end position="357"/>
    </location>
</feature>
<evidence type="ECO:0000313" key="4">
    <source>
        <dbReference type="Proteomes" id="UP000829364"/>
    </source>
</evidence>
<feature type="region of interest" description="Disordered" evidence="1">
    <location>
        <begin position="1"/>
        <end position="65"/>
    </location>
</feature>
<dbReference type="KEGG" id="ptkz:JDV02_007761"/>
<dbReference type="RefSeq" id="XP_047845286.1">
    <property type="nucleotide sequence ID" value="XM_047989287.1"/>
</dbReference>
<evidence type="ECO:0000313" key="3">
    <source>
        <dbReference type="EMBL" id="UNI21805.1"/>
    </source>
</evidence>
<feature type="region of interest" description="Disordered" evidence="1">
    <location>
        <begin position="432"/>
        <end position="470"/>
    </location>
</feature>
<dbReference type="EMBL" id="CP086360">
    <property type="protein sequence ID" value="UNI21805.1"/>
    <property type="molecule type" value="Genomic_DNA"/>
</dbReference>
<dbReference type="InterPro" id="IPR003163">
    <property type="entry name" value="Tscrpt_reg_HTH_APSES-type"/>
</dbReference>
<accession>A0A9Q8QLB2</accession>
<name>A0A9Q8QLB2_9HYPO</name>
<feature type="domain" description="HTH APSES-type" evidence="2">
    <location>
        <begin position="110"/>
        <end position="228"/>
    </location>
</feature>
<dbReference type="InterPro" id="IPR036887">
    <property type="entry name" value="HTH_APSES_sf"/>
</dbReference>
<dbReference type="OrthoDB" id="5562739at2759"/>
<dbReference type="PANTHER" id="PTHR43828:SF5">
    <property type="entry name" value="TRANSCRIPTIONAL REPRESSOR XBP1"/>
    <property type="match status" value="1"/>
</dbReference>
<dbReference type="GO" id="GO:0033309">
    <property type="term" value="C:SBF transcription complex"/>
    <property type="evidence" value="ECO:0007669"/>
    <property type="project" value="TreeGrafter"/>
</dbReference>
<feature type="compositionally biased region" description="Basic and acidic residues" evidence="1">
    <location>
        <begin position="12"/>
        <end position="21"/>
    </location>
</feature>
<dbReference type="SUPFAM" id="SSF54616">
    <property type="entry name" value="DNA-binding domain of Mlu1-box binding protein MBP1"/>
    <property type="match status" value="1"/>
</dbReference>
<dbReference type="GO" id="GO:0000981">
    <property type="term" value="F:DNA-binding transcription factor activity, RNA polymerase II-specific"/>
    <property type="evidence" value="ECO:0007669"/>
    <property type="project" value="UniProtKB-ARBA"/>
</dbReference>
<protein>
    <recommendedName>
        <fullName evidence="2">HTH APSES-type domain-containing protein</fullName>
    </recommendedName>
</protein>
<keyword evidence="4" id="KW-1185">Reference proteome</keyword>
<evidence type="ECO:0000259" key="2">
    <source>
        <dbReference type="PROSITE" id="PS51299"/>
    </source>
</evidence>
<dbReference type="AlphaFoldDB" id="A0A9Q8QLB2"/>
<proteinExistence type="predicted"/>
<gene>
    <name evidence="3" type="ORF">JDV02_007761</name>
</gene>
<reference evidence="3" key="1">
    <citation type="submission" date="2021-11" db="EMBL/GenBank/DDBJ databases">
        <title>Purpureocillium_takamizusanense_genome.</title>
        <authorList>
            <person name="Nguyen N.-H."/>
        </authorList>
    </citation>
    <scope>NUCLEOTIDE SEQUENCE</scope>
    <source>
        <strain evidence="3">PT3</strain>
    </source>
</reference>
<dbReference type="Gene3D" id="3.10.260.10">
    <property type="entry name" value="Transcription regulator HTH, APSES-type DNA-binding domain"/>
    <property type="match status" value="1"/>
</dbReference>
<dbReference type="GO" id="GO:0003677">
    <property type="term" value="F:DNA binding"/>
    <property type="evidence" value="ECO:0007669"/>
    <property type="project" value="InterPro"/>
</dbReference>
<sequence length="470" mass="52214">MLPLRSLLNPDPPDRRSDRRRLPAHALPMASARETQSTLATTMEKHRLPSRRGSRNAAYVPRSKTQGPVRYPPFEDVSDAAAREVAKYEIDAFGYIQQCCEHIPYNSTKKDFFEKTGRESIEAFSYEFRIPGQQLKYKVMWDYNIGLVRMTPFFKSLGYAKTKPSQMLDKNPGLRDISPSITGGSVGAQGYWMPFRCARAVCATFCYDIAGALIPLFGPEFPMECIPATYPEFGEMIINQQLVMEATMEAEASRDAYLSRKATTQNGLLMYVPHDSHRAARGEELHPYLRPGGFSPWTPIRRNNSGARPVRHELFPPHGHRTTRTYPYAGGVSLPPIHPRQEEAQSQGPISYWDPLHRDSIDAPATAFIPGDWERRYAGASAPEPRPGFAAFSSSPAREDAAATRSGKDEKRTGNGLVADYAAAATLVRLQTEDQEAPGLTDGPAPVGSQDSLPGHAGRWTQRPGRARSC</sequence>
<dbReference type="InterPro" id="IPR051642">
    <property type="entry name" value="SWI6-like"/>
</dbReference>
<dbReference type="PANTHER" id="PTHR43828">
    <property type="entry name" value="ASPARAGINASE"/>
    <property type="match status" value="1"/>
</dbReference>
<feature type="compositionally biased region" description="Basic and acidic residues" evidence="1">
    <location>
        <begin position="397"/>
        <end position="413"/>
    </location>
</feature>
<dbReference type="PROSITE" id="PS51299">
    <property type="entry name" value="HTH_APSES"/>
    <property type="match status" value="1"/>
</dbReference>
<dbReference type="Proteomes" id="UP000829364">
    <property type="component" value="Chromosome 7"/>
</dbReference>
<organism evidence="3 4">
    <name type="scientific">Purpureocillium takamizusanense</name>
    <dbReference type="NCBI Taxonomy" id="2060973"/>
    <lineage>
        <taxon>Eukaryota</taxon>
        <taxon>Fungi</taxon>
        <taxon>Dikarya</taxon>
        <taxon>Ascomycota</taxon>
        <taxon>Pezizomycotina</taxon>
        <taxon>Sordariomycetes</taxon>
        <taxon>Hypocreomycetidae</taxon>
        <taxon>Hypocreales</taxon>
        <taxon>Ophiocordycipitaceae</taxon>
        <taxon>Purpureocillium</taxon>
    </lineage>
</organism>
<evidence type="ECO:0000256" key="1">
    <source>
        <dbReference type="SAM" id="MobiDB-lite"/>
    </source>
</evidence>
<feature type="region of interest" description="Disordered" evidence="1">
    <location>
        <begin position="378"/>
        <end position="415"/>
    </location>
</feature>
<dbReference type="GeneID" id="72069709"/>